<proteinExistence type="predicted"/>
<evidence type="ECO:0000313" key="1">
    <source>
        <dbReference type="EMBL" id="XBH05898.1"/>
    </source>
</evidence>
<sequence length="232" mass="26195">MRPQDLVGLDVLVGLTYLDTEGQVSRQEQFHGVIERTDGTTTWVRLDDDGDGELRWVPTDMAAFRPAPSGTYRLESTGQVVTDPLLLTSWMLTVLQGEEGETYYEAEPNFAPLTNSRVPREWELTYRLDEARIRWTIEVFGDQYIGRTLLLGITYLTQSGQLQRQEQVVGTIMVVDFNEGIVVSCDPDGRQLVLPGDPSWLEKAPQAEYRLRSTGQVVTNPDYIAKLAKRSP</sequence>
<name>A0AAU7CLD2_9BACT</name>
<accession>A0AAU7CLD2</accession>
<dbReference type="RefSeq" id="WP_406698748.1">
    <property type="nucleotide sequence ID" value="NZ_CP155447.1"/>
</dbReference>
<protein>
    <submittedName>
        <fullName evidence="1">Uncharacterized protein</fullName>
    </submittedName>
</protein>
<organism evidence="1">
    <name type="scientific">Singulisphaera sp. Ch08</name>
    <dbReference type="NCBI Taxonomy" id="3120278"/>
    <lineage>
        <taxon>Bacteria</taxon>
        <taxon>Pseudomonadati</taxon>
        <taxon>Planctomycetota</taxon>
        <taxon>Planctomycetia</taxon>
        <taxon>Isosphaerales</taxon>
        <taxon>Isosphaeraceae</taxon>
        <taxon>Singulisphaera</taxon>
    </lineage>
</organism>
<dbReference type="AlphaFoldDB" id="A0AAU7CLD2"/>
<gene>
    <name evidence="1" type="ORF">V5E97_07665</name>
</gene>
<reference evidence="1" key="1">
    <citation type="submission" date="2024-05" db="EMBL/GenBank/DDBJ databases">
        <title>Planctomycetes of the genus Singulisphaera possess chitinolytic capabilities.</title>
        <authorList>
            <person name="Ivanova A."/>
        </authorList>
    </citation>
    <scope>NUCLEOTIDE SEQUENCE</scope>
    <source>
        <strain evidence="1">Ch08T</strain>
    </source>
</reference>
<dbReference type="EMBL" id="CP155447">
    <property type="protein sequence ID" value="XBH05898.1"/>
    <property type="molecule type" value="Genomic_DNA"/>
</dbReference>